<evidence type="ECO:0000256" key="12">
    <source>
        <dbReference type="ARBA" id="ARBA00022617"/>
    </source>
</evidence>
<dbReference type="Proteomes" id="UP000265100">
    <property type="component" value="Chromosome 23"/>
</dbReference>
<comment type="catalytic activity">
    <reaction evidence="25">
        <text>L-homocysteine + L-serine = L,L-cystathionine + H2O</text>
        <dbReference type="Rhea" id="RHEA:10112"/>
        <dbReference type="ChEBI" id="CHEBI:15377"/>
        <dbReference type="ChEBI" id="CHEBI:33384"/>
        <dbReference type="ChEBI" id="CHEBI:58161"/>
        <dbReference type="ChEBI" id="CHEBI:58199"/>
        <dbReference type="EC" id="4.2.1.22"/>
    </reaction>
</comment>
<evidence type="ECO:0000256" key="22">
    <source>
        <dbReference type="ARBA" id="ARBA00030337"/>
    </source>
</evidence>
<keyword evidence="19" id="KW-0456">Lyase</keyword>
<keyword evidence="12" id="KW-0349">Heme</keyword>
<dbReference type="EC" id="4.2.1.22" evidence="7"/>
<evidence type="ECO:0000313" key="29">
    <source>
        <dbReference type="Ensembl" id="ENSACLP00000063487.1"/>
    </source>
</evidence>
<dbReference type="InterPro" id="IPR001216">
    <property type="entry name" value="P-phosphate_BS"/>
</dbReference>
<keyword evidence="11" id="KW-0028">Amino-acid biosynthesis</keyword>
<accession>A0AAX7U3W5</accession>
<evidence type="ECO:0000259" key="28">
    <source>
        <dbReference type="PROSITE" id="PS51371"/>
    </source>
</evidence>
<keyword evidence="13" id="KW-0479">Metal-binding</keyword>
<dbReference type="GO" id="GO:0046872">
    <property type="term" value="F:metal ion binding"/>
    <property type="evidence" value="ECO:0007669"/>
    <property type="project" value="UniProtKB-KW"/>
</dbReference>
<reference evidence="29" key="3">
    <citation type="submission" date="2025-09" db="UniProtKB">
        <authorList>
            <consortium name="Ensembl"/>
        </authorList>
    </citation>
    <scope>IDENTIFICATION</scope>
</reference>
<dbReference type="GO" id="GO:0005737">
    <property type="term" value="C:cytoplasm"/>
    <property type="evidence" value="ECO:0007669"/>
    <property type="project" value="UniProtKB-SubCell"/>
</dbReference>
<evidence type="ECO:0000256" key="2">
    <source>
        <dbReference type="ARBA" id="ARBA00004123"/>
    </source>
</evidence>
<evidence type="ECO:0000256" key="13">
    <source>
        <dbReference type="ARBA" id="ARBA00022723"/>
    </source>
</evidence>
<evidence type="ECO:0000256" key="17">
    <source>
        <dbReference type="ARBA" id="ARBA00023122"/>
    </source>
</evidence>
<keyword evidence="16" id="KW-0408">Iron</keyword>
<dbReference type="Ensembl" id="ENSACLT00000058475.1">
    <property type="protein sequence ID" value="ENSACLP00000063487.1"/>
    <property type="gene ID" value="ENSACLG00000024806.2"/>
</dbReference>
<dbReference type="InterPro" id="IPR001926">
    <property type="entry name" value="TrpB-like_PALP"/>
</dbReference>
<evidence type="ECO:0000256" key="18">
    <source>
        <dbReference type="ARBA" id="ARBA00023192"/>
    </source>
</evidence>
<evidence type="ECO:0000256" key="1">
    <source>
        <dbReference type="ARBA" id="ARBA00001933"/>
    </source>
</evidence>
<evidence type="ECO:0000256" key="5">
    <source>
        <dbReference type="ARBA" id="ARBA00007103"/>
    </source>
</evidence>
<dbReference type="InterPro" id="IPR000644">
    <property type="entry name" value="CBS_dom"/>
</dbReference>
<evidence type="ECO:0000256" key="23">
    <source>
        <dbReference type="ARBA" id="ARBA00031579"/>
    </source>
</evidence>
<evidence type="ECO:0000256" key="25">
    <source>
        <dbReference type="ARBA" id="ARBA00047490"/>
    </source>
</evidence>
<comment type="similarity">
    <text evidence="5">Belongs to the cysteine synthase/cystathionine beta-synthase family.</text>
</comment>
<dbReference type="GO" id="GO:0006535">
    <property type="term" value="P:cysteine biosynthetic process from serine"/>
    <property type="evidence" value="ECO:0007669"/>
    <property type="project" value="InterPro"/>
</dbReference>
<comment type="subunit">
    <text evidence="6">Homotetramer.</text>
</comment>
<dbReference type="Pfam" id="PF00291">
    <property type="entry name" value="PALP"/>
    <property type="match status" value="2"/>
</dbReference>
<dbReference type="PROSITE" id="PS51371">
    <property type="entry name" value="CBS"/>
    <property type="match status" value="1"/>
</dbReference>
<evidence type="ECO:0000256" key="24">
    <source>
        <dbReference type="ARBA" id="ARBA00045425"/>
    </source>
</evidence>
<protein>
    <recommendedName>
        <fullName evidence="21">Cystathionine beta-synthase</fullName>
        <ecNumber evidence="7">4.2.1.22</ecNumber>
    </recommendedName>
    <alternativeName>
        <fullName evidence="22">Beta-thionase</fullName>
    </alternativeName>
    <alternativeName>
        <fullName evidence="23">Serine sulfhydrase</fullName>
    </alternativeName>
</protein>
<evidence type="ECO:0000313" key="30">
    <source>
        <dbReference type="Proteomes" id="UP000265100"/>
    </source>
</evidence>
<proteinExistence type="inferred from homology"/>
<evidence type="ECO:0000256" key="16">
    <source>
        <dbReference type="ARBA" id="ARBA00023004"/>
    </source>
</evidence>
<feature type="compositionally biased region" description="Polar residues" evidence="27">
    <location>
        <begin position="1"/>
        <end position="14"/>
    </location>
</feature>
<evidence type="ECO:0000256" key="3">
    <source>
        <dbReference type="ARBA" id="ARBA00004496"/>
    </source>
</evidence>
<keyword evidence="18" id="KW-0198">Cysteine biosynthesis</keyword>
<dbReference type="GO" id="GO:0004122">
    <property type="term" value="F:cystathionine beta-synthase activity"/>
    <property type="evidence" value="ECO:0007669"/>
    <property type="project" value="UniProtKB-EC"/>
</dbReference>
<evidence type="ECO:0000256" key="8">
    <source>
        <dbReference type="ARBA" id="ARBA00022490"/>
    </source>
</evidence>
<evidence type="ECO:0000256" key="14">
    <source>
        <dbReference type="ARBA" id="ARBA00022843"/>
    </source>
</evidence>
<organism evidence="29 30">
    <name type="scientific">Astatotilapia calliptera</name>
    <name type="common">Eastern happy</name>
    <name type="synonym">Chromis callipterus</name>
    <dbReference type="NCBI Taxonomy" id="8154"/>
    <lineage>
        <taxon>Eukaryota</taxon>
        <taxon>Metazoa</taxon>
        <taxon>Chordata</taxon>
        <taxon>Craniata</taxon>
        <taxon>Vertebrata</taxon>
        <taxon>Euteleostomi</taxon>
        <taxon>Actinopterygii</taxon>
        <taxon>Neopterygii</taxon>
        <taxon>Teleostei</taxon>
        <taxon>Neoteleostei</taxon>
        <taxon>Acanthomorphata</taxon>
        <taxon>Ovalentaria</taxon>
        <taxon>Cichlomorphae</taxon>
        <taxon>Cichliformes</taxon>
        <taxon>Cichlidae</taxon>
        <taxon>African cichlids</taxon>
        <taxon>Pseudocrenilabrinae</taxon>
        <taxon>Haplochromini</taxon>
        <taxon>Astatotilapia</taxon>
    </lineage>
</organism>
<dbReference type="CDD" id="cd01561">
    <property type="entry name" value="CBS_like"/>
    <property type="match status" value="1"/>
</dbReference>
<evidence type="ECO:0000256" key="6">
    <source>
        <dbReference type="ARBA" id="ARBA00011881"/>
    </source>
</evidence>
<comment type="cofactor">
    <cofactor evidence="1">
        <name>pyridoxal 5'-phosphate</name>
        <dbReference type="ChEBI" id="CHEBI:597326"/>
    </cofactor>
</comment>
<dbReference type="PANTHER" id="PTHR10314">
    <property type="entry name" value="CYSTATHIONINE BETA-SYNTHASE"/>
    <property type="match status" value="1"/>
</dbReference>
<evidence type="ECO:0000256" key="9">
    <source>
        <dbReference type="ARBA" id="ARBA00022499"/>
    </source>
</evidence>
<evidence type="ECO:0000256" key="20">
    <source>
        <dbReference type="ARBA" id="ARBA00023242"/>
    </source>
</evidence>
<dbReference type="SUPFAM" id="SSF54631">
    <property type="entry name" value="CBS-domain pair"/>
    <property type="match status" value="1"/>
</dbReference>
<dbReference type="Pfam" id="PF00571">
    <property type="entry name" value="CBS"/>
    <property type="match status" value="1"/>
</dbReference>
<sequence length="618" mass="68260">MPSVPSSKETTVNSPVCPHAGKLHGFSNGENLKTEEESQEAARNIQIKTKNSSPERKWIRPDLPSRCTWSLEASKSDSPHTQVSRTVAPAILPNILNKIGDTPMVRINNIPKAFGLKCEILAKCEFFNAGGSVKDRISLRMVEDAERAGILKPGDTIIEPTSGNTGIGLALAAAVKGYRCIIVMPEKMSMEKVDVLRALGAEIVRTPTSARFDSPESHVGVAWRLKNEIPNSHILDQYRNPSNPLAHYDTTAEEILEQCEGTSILSCKIYRNFFNGIIAFSLKLTLEVHWKSSQQGSVFLLTGKVDMLVAGAGTGGTITGIARKLKERCPNIKIIGVDPEGSILAEPEELNKTDKTQYEVEGIGYDFIPTVLDRSVVDTWYKSNDEESFNMSRLLIREEGLLCGGSSGTAMAAAVHAAKELKEGQRCVVILPDSIRNYMSKFLSDKWMVQKGFLREEDLMVKKPWWWNLKLQCLNMSAPLTVLPTVSCQKTIQILKHNGFDQAPVVDDTGLILGMVTLGNMLSSILAGKINLSDPVSKVLYKQFKQITLTDNLGKLSSILEIDHFALVVHEQIQYLTDGSHSKKQMVFGVVTAVDLLNFVTARKRQERSMSESTDELN</sequence>
<evidence type="ECO:0000256" key="26">
    <source>
        <dbReference type="PROSITE-ProRule" id="PRU00703"/>
    </source>
</evidence>
<comment type="subcellular location">
    <subcellularLocation>
        <location evidence="3">Cytoplasm</location>
    </subcellularLocation>
    <subcellularLocation>
        <location evidence="2">Nucleus</location>
    </subcellularLocation>
</comment>
<evidence type="ECO:0000256" key="10">
    <source>
        <dbReference type="ARBA" id="ARBA00022553"/>
    </source>
</evidence>
<dbReference type="FunFam" id="3.10.580.10:FF:000014">
    <property type="entry name" value="Cystathionine beta-synthase"/>
    <property type="match status" value="1"/>
</dbReference>
<reference evidence="29" key="2">
    <citation type="submission" date="2025-08" db="UniProtKB">
        <authorList>
            <consortium name="Ensembl"/>
        </authorList>
    </citation>
    <scope>IDENTIFICATION</scope>
</reference>
<keyword evidence="20" id="KW-0539">Nucleus</keyword>
<dbReference type="Gene3D" id="3.10.580.10">
    <property type="entry name" value="CBS-domain"/>
    <property type="match status" value="1"/>
</dbReference>
<keyword evidence="17 26" id="KW-0129">CBS domain</keyword>
<comment type="function">
    <text evidence="24">Hydro-lyase catalyzing the first step of the transsulfuration pathway, where the hydroxyl group of L-serine is displaced by L-homocysteine in a beta-replacement reaction to form L-cystathionine, the precursor of L-cysteine. This catabolic route allows the elimination of L-methionine and the toxic metabolite L-homocysteine. Also involved in the production of hydrogen sulfide, a gasotransmitter with signaling and cytoprotective effects on neurons.</text>
</comment>
<dbReference type="InterPro" id="IPR046342">
    <property type="entry name" value="CBS_dom_sf"/>
</dbReference>
<dbReference type="InterPro" id="IPR036052">
    <property type="entry name" value="TrpB-like_PALP_sf"/>
</dbReference>
<dbReference type="AlphaFoldDB" id="A0AAX7U3W5"/>
<keyword evidence="8" id="KW-0963">Cytoplasm</keyword>
<dbReference type="SMART" id="SM00116">
    <property type="entry name" value="CBS"/>
    <property type="match status" value="1"/>
</dbReference>
<feature type="region of interest" description="Disordered" evidence="27">
    <location>
        <begin position="1"/>
        <end position="43"/>
    </location>
</feature>
<keyword evidence="30" id="KW-1185">Reference proteome</keyword>
<dbReference type="CDD" id="cd04608">
    <property type="entry name" value="CBS_pair_CBS"/>
    <property type="match status" value="1"/>
</dbReference>
<comment type="pathway">
    <text evidence="4">Amino-acid biosynthesis; L-cysteine biosynthesis; L-cysteine from L-homocysteine and L-serine: step 1/2.</text>
</comment>
<dbReference type="PROSITE" id="PS00901">
    <property type="entry name" value="CYS_SYNTHASE"/>
    <property type="match status" value="1"/>
</dbReference>
<dbReference type="InterPro" id="IPR046353">
    <property type="entry name" value="CBS_C"/>
</dbReference>
<evidence type="ECO:0000256" key="21">
    <source>
        <dbReference type="ARBA" id="ARBA00026192"/>
    </source>
</evidence>
<evidence type="ECO:0000256" key="7">
    <source>
        <dbReference type="ARBA" id="ARBA00012041"/>
    </source>
</evidence>
<dbReference type="FunFam" id="3.40.50.1100:FF:000003">
    <property type="entry name" value="Cystathionine beta-synthase"/>
    <property type="match status" value="1"/>
</dbReference>
<evidence type="ECO:0000256" key="19">
    <source>
        <dbReference type="ARBA" id="ARBA00023239"/>
    </source>
</evidence>
<dbReference type="Gene3D" id="3.40.50.1100">
    <property type="match status" value="3"/>
</dbReference>
<keyword evidence="14" id="KW-0832">Ubl conjugation</keyword>
<name>A0AAX7U3W5_ASTCA</name>
<feature type="domain" description="CBS" evidence="28">
    <location>
        <begin position="475"/>
        <end position="532"/>
    </location>
</feature>
<dbReference type="GO" id="GO:0005634">
    <property type="term" value="C:nucleus"/>
    <property type="evidence" value="ECO:0007669"/>
    <property type="project" value="UniProtKB-SubCell"/>
</dbReference>
<reference evidence="29" key="1">
    <citation type="submission" date="2018-05" db="EMBL/GenBank/DDBJ databases">
        <authorList>
            <person name="Datahose"/>
        </authorList>
    </citation>
    <scope>NUCLEOTIDE SEQUENCE</scope>
</reference>
<dbReference type="FunFam" id="3.40.50.1100:FF:000118">
    <property type="entry name" value="Related to CYS4-cystathionine beta-synthase"/>
    <property type="match status" value="1"/>
</dbReference>
<dbReference type="InterPro" id="IPR050214">
    <property type="entry name" value="Cys_Synth/Cystath_Beta-Synth"/>
</dbReference>
<evidence type="ECO:0000256" key="15">
    <source>
        <dbReference type="ARBA" id="ARBA00022898"/>
    </source>
</evidence>
<dbReference type="GO" id="GO:0050667">
    <property type="term" value="P:homocysteine metabolic process"/>
    <property type="evidence" value="ECO:0007669"/>
    <property type="project" value="UniProtKB-ARBA"/>
</dbReference>
<evidence type="ECO:0000256" key="11">
    <source>
        <dbReference type="ARBA" id="ARBA00022605"/>
    </source>
</evidence>
<evidence type="ECO:0000256" key="27">
    <source>
        <dbReference type="SAM" id="MobiDB-lite"/>
    </source>
</evidence>
<dbReference type="SUPFAM" id="SSF53686">
    <property type="entry name" value="Tryptophan synthase beta subunit-like PLP-dependent enzymes"/>
    <property type="match status" value="1"/>
</dbReference>
<keyword evidence="9" id="KW-1017">Isopeptide bond</keyword>
<keyword evidence="15" id="KW-0663">Pyridoxal phosphate</keyword>
<dbReference type="GeneTree" id="ENSGT00510000047027"/>
<evidence type="ECO:0000256" key="4">
    <source>
        <dbReference type="ARBA" id="ARBA00005003"/>
    </source>
</evidence>
<keyword evidence="10" id="KW-0597">Phosphoprotein</keyword>